<proteinExistence type="predicted"/>
<keyword evidence="2" id="KW-1185">Reference proteome</keyword>
<gene>
    <name evidence="1" type="ORF">C8N29_1484</name>
</gene>
<name>A0A2T5IQ02_9GAMM</name>
<dbReference type="Proteomes" id="UP000244223">
    <property type="component" value="Unassembled WGS sequence"/>
</dbReference>
<evidence type="ECO:0000313" key="2">
    <source>
        <dbReference type="Proteomes" id="UP000244223"/>
    </source>
</evidence>
<dbReference type="EMBL" id="QAON01000048">
    <property type="protein sequence ID" value="PTQ85896.1"/>
    <property type="molecule type" value="Genomic_DNA"/>
</dbReference>
<comment type="caution">
    <text evidence="1">The sequence shown here is derived from an EMBL/GenBank/DDBJ whole genome shotgun (WGS) entry which is preliminary data.</text>
</comment>
<organism evidence="1 2">
    <name type="scientific">Agitococcus lubricus</name>
    <dbReference type="NCBI Taxonomy" id="1077255"/>
    <lineage>
        <taxon>Bacteria</taxon>
        <taxon>Pseudomonadati</taxon>
        <taxon>Pseudomonadota</taxon>
        <taxon>Gammaproteobacteria</taxon>
        <taxon>Moraxellales</taxon>
        <taxon>Moraxellaceae</taxon>
        <taxon>Agitococcus</taxon>
    </lineage>
</organism>
<evidence type="ECO:0000313" key="1">
    <source>
        <dbReference type="EMBL" id="PTQ85896.1"/>
    </source>
</evidence>
<sequence length="192" mass="21713">MGENKVIVFGTITTDTELDSNRFAMNFTPIKPKDSFVEKIGSTALKNIRDINNRSFAIVGGHCIECKSKTPIFFDNGKPVYLFTITLPASKYIVRSNYETYSVSAWVNFLSEQLKEIDLKKGEIVYLGNGYFTKSMGKNFLGHSVPAGGTVTFKDMKQRDVKIFLEKFQAINHSEVSFSELNGSWHLRSDNR</sequence>
<accession>A0A2T5IQ02</accession>
<dbReference type="AlphaFoldDB" id="A0A2T5IQ02"/>
<protein>
    <submittedName>
        <fullName evidence="1">Uncharacterized protein</fullName>
    </submittedName>
</protein>
<reference evidence="1 2" key="1">
    <citation type="submission" date="2018-04" db="EMBL/GenBank/DDBJ databases">
        <title>Genomic Encyclopedia of Archaeal and Bacterial Type Strains, Phase II (KMG-II): from individual species to whole genera.</title>
        <authorList>
            <person name="Goeker M."/>
        </authorList>
    </citation>
    <scope>NUCLEOTIDE SEQUENCE [LARGE SCALE GENOMIC DNA]</scope>
    <source>
        <strain evidence="1 2">DSM 5822</strain>
    </source>
</reference>